<feature type="compositionally biased region" description="Polar residues" evidence="1">
    <location>
        <begin position="56"/>
        <end position="81"/>
    </location>
</feature>
<name>A0ABR7IQB1_9CLOT</name>
<protein>
    <recommendedName>
        <fullName evidence="4">Transposase</fullName>
    </recommendedName>
</protein>
<dbReference type="Proteomes" id="UP000649151">
    <property type="component" value="Unassembled WGS sequence"/>
</dbReference>
<dbReference type="EMBL" id="JACOQK010000001">
    <property type="protein sequence ID" value="MBC5787307.1"/>
    <property type="molecule type" value="Genomic_DNA"/>
</dbReference>
<evidence type="ECO:0000313" key="3">
    <source>
        <dbReference type="Proteomes" id="UP000649151"/>
    </source>
</evidence>
<organism evidence="2 3">
    <name type="scientific">Clostridium facile</name>
    <dbReference type="NCBI Taxonomy" id="2763035"/>
    <lineage>
        <taxon>Bacteria</taxon>
        <taxon>Bacillati</taxon>
        <taxon>Bacillota</taxon>
        <taxon>Clostridia</taxon>
        <taxon>Eubacteriales</taxon>
        <taxon>Clostridiaceae</taxon>
        <taxon>Clostridium</taxon>
    </lineage>
</organism>
<proteinExistence type="predicted"/>
<evidence type="ECO:0008006" key="4">
    <source>
        <dbReference type="Google" id="ProtNLM"/>
    </source>
</evidence>
<accession>A0ABR7IQB1</accession>
<comment type="caution">
    <text evidence="2">The sequence shown here is derived from an EMBL/GenBank/DDBJ whole genome shotgun (WGS) entry which is preliminary data.</text>
</comment>
<feature type="region of interest" description="Disordered" evidence="1">
    <location>
        <begin position="45"/>
        <end position="81"/>
    </location>
</feature>
<evidence type="ECO:0000313" key="2">
    <source>
        <dbReference type="EMBL" id="MBC5787307.1"/>
    </source>
</evidence>
<dbReference type="RefSeq" id="WP_186997145.1">
    <property type="nucleotide sequence ID" value="NZ_JACOQK010000001.1"/>
</dbReference>
<keyword evidence="3" id="KW-1185">Reference proteome</keyword>
<evidence type="ECO:0000256" key="1">
    <source>
        <dbReference type="SAM" id="MobiDB-lite"/>
    </source>
</evidence>
<reference evidence="2 3" key="1">
    <citation type="submission" date="2020-08" db="EMBL/GenBank/DDBJ databases">
        <title>Genome public.</title>
        <authorList>
            <person name="Liu C."/>
            <person name="Sun Q."/>
        </authorList>
    </citation>
    <scope>NUCLEOTIDE SEQUENCE [LARGE SCALE GENOMIC DNA]</scope>
    <source>
        <strain evidence="2 3">NSJ-27</strain>
    </source>
</reference>
<sequence>MRPPVKYAVIYGHREEYPVTSMCNFFKVSRNDYYGFVGRLTKPEKDTRTHMPMQWQKISSPSSKQNASTGTNPPLSPNQTI</sequence>
<gene>
    <name evidence="2" type="ORF">H8Z77_04600</name>
</gene>